<comment type="caution">
    <text evidence="1">The sequence shown here is derived from an EMBL/GenBank/DDBJ whole genome shotgun (WGS) entry which is preliminary data.</text>
</comment>
<dbReference type="Proteomes" id="UP000321578">
    <property type="component" value="Unassembled WGS sequence"/>
</dbReference>
<reference evidence="1 2" key="1">
    <citation type="submission" date="2019-08" db="EMBL/GenBank/DDBJ databases">
        <title>Genomes of Subsaximicrobium wynnwilliamsii strains.</title>
        <authorList>
            <person name="Bowman J.P."/>
        </authorList>
    </citation>
    <scope>NUCLEOTIDE SEQUENCE [LARGE SCALE GENOMIC DNA]</scope>
    <source>
        <strain evidence="1 2">2-80-2</strain>
    </source>
</reference>
<protein>
    <submittedName>
        <fullName evidence="1">Uncharacterized protein</fullName>
    </submittedName>
</protein>
<dbReference type="RefSeq" id="WP_147085535.1">
    <property type="nucleotide sequence ID" value="NZ_VORM01000004.1"/>
</dbReference>
<dbReference type="EMBL" id="VORO01000004">
    <property type="protein sequence ID" value="TXD90141.1"/>
    <property type="molecule type" value="Genomic_DNA"/>
</dbReference>
<accession>A0A5C6ZLM6</accession>
<dbReference type="OrthoDB" id="1201799at2"/>
<name>A0A5C6ZLM6_9FLAO</name>
<gene>
    <name evidence="1" type="ORF">ESY86_05175</name>
</gene>
<dbReference type="AlphaFoldDB" id="A0A5C6ZLM6"/>
<evidence type="ECO:0000313" key="2">
    <source>
        <dbReference type="Proteomes" id="UP000321578"/>
    </source>
</evidence>
<organism evidence="1 2">
    <name type="scientific">Subsaximicrobium wynnwilliamsii</name>
    <dbReference type="NCBI Taxonomy" id="291179"/>
    <lineage>
        <taxon>Bacteria</taxon>
        <taxon>Pseudomonadati</taxon>
        <taxon>Bacteroidota</taxon>
        <taxon>Flavobacteriia</taxon>
        <taxon>Flavobacteriales</taxon>
        <taxon>Flavobacteriaceae</taxon>
        <taxon>Subsaximicrobium</taxon>
    </lineage>
</organism>
<keyword evidence="2" id="KW-1185">Reference proteome</keyword>
<proteinExistence type="predicted"/>
<sequence>MRSANYNIKEKQIYFKVYQDLPQLENALKHLEEQRFLQVQVSVLGKSEQFHVDKNTAISKDTDTIKTYWESRLGNTMNFGTFYNPQTGSVFIVGSLVSTFLHKINGKSLATLSSGPYGVFRGIGASEAQATHCLKQLNDGNYVLILRGFEQELQAFDALSCRPIDK</sequence>
<evidence type="ECO:0000313" key="1">
    <source>
        <dbReference type="EMBL" id="TXD90141.1"/>
    </source>
</evidence>